<dbReference type="AlphaFoldDB" id="A0A562SMG4"/>
<reference evidence="5 6" key="1">
    <citation type="journal article" date="2013" name="Stand. Genomic Sci.">
        <title>Genomic Encyclopedia of Type Strains, Phase I: The one thousand microbial genomes (KMG-I) project.</title>
        <authorList>
            <person name="Kyrpides N.C."/>
            <person name="Woyke T."/>
            <person name="Eisen J.A."/>
            <person name="Garrity G."/>
            <person name="Lilburn T.G."/>
            <person name="Beck B.J."/>
            <person name="Whitman W.B."/>
            <person name="Hugenholtz P."/>
            <person name="Klenk H.P."/>
        </authorList>
    </citation>
    <scope>NUCLEOTIDE SEQUENCE [LARGE SCALE GENOMIC DNA]</scope>
    <source>
        <strain evidence="5 6">DSM 13484</strain>
    </source>
</reference>
<comment type="caution">
    <text evidence="5">The sequence shown here is derived from an EMBL/GenBank/DDBJ whole genome shotgun (WGS) entry which is preliminary data.</text>
</comment>
<evidence type="ECO:0000256" key="3">
    <source>
        <dbReference type="ARBA" id="ARBA00023163"/>
    </source>
</evidence>
<dbReference type="GO" id="GO:0043565">
    <property type="term" value="F:sequence-specific DNA binding"/>
    <property type="evidence" value="ECO:0007669"/>
    <property type="project" value="InterPro"/>
</dbReference>
<evidence type="ECO:0000313" key="6">
    <source>
        <dbReference type="Proteomes" id="UP000316778"/>
    </source>
</evidence>
<accession>A0A562SMG4</accession>
<name>A0A562SMG4_CHIJA</name>
<feature type="domain" description="HTH araC/xylS-type" evidence="4">
    <location>
        <begin position="186"/>
        <end position="269"/>
    </location>
</feature>
<dbReference type="GO" id="GO:0003700">
    <property type="term" value="F:DNA-binding transcription factor activity"/>
    <property type="evidence" value="ECO:0007669"/>
    <property type="project" value="InterPro"/>
</dbReference>
<evidence type="ECO:0000256" key="1">
    <source>
        <dbReference type="ARBA" id="ARBA00023015"/>
    </source>
</evidence>
<dbReference type="Gene3D" id="1.10.10.60">
    <property type="entry name" value="Homeodomain-like"/>
    <property type="match status" value="1"/>
</dbReference>
<dbReference type="PANTHER" id="PTHR46796">
    <property type="entry name" value="HTH-TYPE TRANSCRIPTIONAL ACTIVATOR RHAS-RELATED"/>
    <property type="match status" value="1"/>
</dbReference>
<keyword evidence="3" id="KW-0804">Transcription</keyword>
<sequence length="282" mass="32405">MFSPWTITKRLPARPLRPFIMEYSFRNVKVPAGHTHIQHMPVWCQSTLDFFLGERITTINCASALEVPFARSVIRGLRTHQKHYIRVQGDFTVFVVKLTPGGLHGLLGIPAHLFCDEVVDGTLVHRALFAEITEQLLPCTDIDSCVAIAEPYLLKLAQKNAYSMHAYGAVDLMTRLINTGKVPGPIAQLQQKVCLSQRQLERNFMKEVGTSPKHYSRMVRFTNMLYYKMRHKGITWPALAYEFGYTDQMHLTRDFRYFLGDSPGRFRAENYACFEETPPKFL</sequence>
<dbReference type="SMART" id="SM00342">
    <property type="entry name" value="HTH_ARAC"/>
    <property type="match status" value="1"/>
</dbReference>
<gene>
    <name evidence="5" type="ORF">LX66_5074</name>
</gene>
<dbReference type="PANTHER" id="PTHR46796:SF13">
    <property type="entry name" value="HTH-TYPE TRANSCRIPTIONAL ACTIVATOR RHAS"/>
    <property type="match status" value="1"/>
</dbReference>
<evidence type="ECO:0000313" key="5">
    <source>
        <dbReference type="EMBL" id="TWI82501.1"/>
    </source>
</evidence>
<dbReference type="EMBL" id="VLLG01000006">
    <property type="protein sequence ID" value="TWI82501.1"/>
    <property type="molecule type" value="Genomic_DNA"/>
</dbReference>
<keyword evidence="1" id="KW-0805">Transcription regulation</keyword>
<dbReference type="RefSeq" id="WP_145718643.1">
    <property type="nucleotide sequence ID" value="NZ_BAAAFY010000006.1"/>
</dbReference>
<dbReference type="InterPro" id="IPR018060">
    <property type="entry name" value="HTH_AraC"/>
</dbReference>
<protein>
    <submittedName>
        <fullName evidence="5">Helix-turn-helix protein</fullName>
    </submittedName>
</protein>
<evidence type="ECO:0000256" key="2">
    <source>
        <dbReference type="ARBA" id="ARBA00023125"/>
    </source>
</evidence>
<dbReference type="InterPro" id="IPR050204">
    <property type="entry name" value="AraC_XylS_family_regulators"/>
</dbReference>
<evidence type="ECO:0000259" key="4">
    <source>
        <dbReference type="PROSITE" id="PS01124"/>
    </source>
</evidence>
<dbReference type="Pfam" id="PF12833">
    <property type="entry name" value="HTH_18"/>
    <property type="match status" value="1"/>
</dbReference>
<dbReference type="OrthoDB" id="655946at2"/>
<keyword evidence="6" id="KW-1185">Reference proteome</keyword>
<keyword evidence="2" id="KW-0238">DNA-binding</keyword>
<dbReference type="Proteomes" id="UP000316778">
    <property type="component" value="Unassembled WGS sequence"/>
</dbReference>
<organism evidence="5 6">
    <name type="scientific">Chitinophaga japonensis</name>
    <name type="common">Flexibacter japonensis</name>
    <dbReference type="NCBI Taxonomy" id="104662"/>
    <lineage>
        <taxon>Bacteria</taxon>
        <taxon>Pseudomonadati</taxon>
        <taxon>Bacteroidota</taxon>
        <taxon>Chitinophagia</taxon>
        <taxon>Chitinophagales</taxon>
        <taxon>Chitinophagaceae</taxon>
        <taxon>Chitinophaga</taxon>
    </lineage>
</organism>
<dbReference type="PROSITE" id="PS01124">
    <property type="entry name" value="HTH_ARAC_FAMILY_2"/>
    <property type="match status" value="1"/>
</dbReference>
<proteinExistence type="predicted"/>